<dbReference type="SUPFAM" id="SSF74653">
    <property type="entry name" value="TolA/TonB C-terminal domain"/>
    <property type="match status" value="1"/>
</dbReference>
<dbReference type="eggNOG" id="ENOG5033Z4N">
    <property type="taxonomic scope" value="Bacteria"/>
</dbReference>
<evidence type="ECO:0000256" key="1">
    <source>
        <dbReference type="ARBA" id="ARBA00022448"/>
    </source>
</evidence>
<dbReference type="SMART" id="SM00965">
    <property type="entry name" value="STN"/>
    <property type="match status" value="1"/>
</dbReference>
<feature type="domain" description="Secretin/TonB short N-terminal" evidence="4">
    <location>
        <begin position="36"/>
        <end position="87"/>
    </location>
</feature>
<organism evidence="5 6">
    <name type="scientific">Rhodopseudomonas palustris (strain HaA2)</name>
    <dbReference type="NCBI Taxonomy" id="316058"/>
    <lineage>
        <taxon>Bacteria</taxon>
        <taxon>Pseudomonadati</taxon>
        <taxon>Pseudomonadota</taxon>
        <taxon>Alphaproteobacteria</taxon>
        <taxon>Hyphomicrobiales</taxon>
        <taxon>Nitrobacteraceae</taxon>
        <taxon>Rhodopseudomonas</taxon>
    </lineage>
</organism>
<dbReference type="Gene3D" id="3.55.50.30">
    <property type="match status" value="1"/>
</dbReference>
<dbReference type="STRING" id="316058.RPB_2204"/>
<keyword evidence="1" id="KW-0813">Transport</keyword>
<dbReference type="Pfam" id="PF13103">
    <property type="entry name" value="TonB_2"/>
    <property type="match status" value="1"/>
</dbReference>
<dbReference type="GO" id="GO:0019867">
    <property type="term" value="C:outer membrane"/>
    <property type="evidence" value="ECO:0007669"/>
    <property type="project" value="InterPro"/>
</dbReference>
<dbReference type="AlphaFoldDB" id="Q2IY01"/>
<keyword evidence="2" id="KW-0472">Membrane</keyword>
<dbReference type="HOGENOM" id="CLU_088938_2_0_5"/>
<dbReference type="InterPro" id="IPR011662">
    <property type="entry name" value="Secretin/TonB_short_N"/>
</dbReference>
<proteinExistence type="predicted"/>
<reference evidence="5 6" key="1">
    <citation type="submission" date="2006-01" db="EMBL/GenBank/DDBJ databases">
        <title>Complete sequence of Rhodopseudomonas palustris HaA2.</title>
        <authorList>
            <consortium name="US DOE Joint Genome Institute"/>
            <person name="Copeland A."/>
            <person name="Lucas S."/>
            <person name="Lapidus A."/>
            <person name="Barry K."/>
            <person name="Detter J.C."/>
            <person name="Glavina T."/>
            <person name="Hammon N."/>
            <person name="Israni S."/>
            <person name="Pitluck S."/>
            <person name="Chain P."/>
            <person name="Malfatti S."/>
            <person name="Shin M."/>
            <person name="Vergez L."/>
            <person name="Schmutz J."/>
            <person name="Larimer F."/>
            <person name="Land M."/>
            <person name="Hauser L."/>
            <person name="Pelletier D.A."/>
            <person name="Kyrpides N."/>
            <person name="Anderson I."/>
            <person name="Oda Y."/>
            <person name="Harwood C.S."/>
            <person name="Richardson P."/>
        </authorList>
    </citation>
    <scope>NUCLEOTIDE SEQUENCE [LARGE SCALE GENOMIC DNA]</scope>
    <source>
        <strain evidence="5 6">HaA2</strain>
    </source>
</reference>
<evidence type="ECO:0000259" key="4">
    <source>
        <dbReference type="SMART" id="SM00965"/>
    </source>
</evidence>
<keyword evidence="3" id="KW-0998">Cell outer membrane</keyword>
<dbReference type="KEGG" id="rpb:RPB_2204"/>
<dbReference type="EMBL" id="CP000250">
    <property type="protein sequence ID" value="ABD06909.1"/>
    <property type="molecule type" value="Genomic_DNA"/>
</dbReference>
<keyword evidence="6" id="KW-1185">Reference proteome</keyword>
<dbReference type="Gene3D" id="3.30.1150.10">
    <property type="match status" value="1"/>
</dbReference>
<dbReference type="Proteomes" id="UP000008809">
    <property type="component" value="Chromosome"/>
</dbReference>
<accession>Q2IY01</accession>
<evidence type="ECO:0000313" key="6">
    <source>
        <dbReference type="Proteomes" id="UP000008809"/>
    </source>
</evidence>
<evidence type="ECO:0000256" key="2">
    <source>
        <dbReference type="ARBA" id="ARBA00023136"/>
    </source>
</evidence>
<sequence length="217" mass="22735">MFAAPSATAADPHVEFNIPAQSLDGVLDAFGTATGSIAVYNGNLTIGLRSQGLKGRFTPAEALKRLLLHTGLIGEYTNDNAFVVLAVPSSAASLATASAIAQAALSQQNVDEQRYSGLLQETVVRALCLRPETQTGGYRAVISFSVDASGEVVRPRLLSSTGDQRLDAAIPETLGGIVVGRLPPPRMAQPFTMIVLPQTTSTAGFCPPRLARGSRDE</sequence>
<protein>
    <recommendedName>
        <fullName evidence="4">Secretin/TonB short N-terminal domain-containing protein</fullName>
    </recommendedName>
</protein>
<name>Q2IY01_RHOP2</name>
<gene>
    <name evidence="5" type="ordered locus">RPB_2204</name>
</gene>
<evidence type="ECO:0000256" key="3">
    <source>
        <dbReference type="ARBA" id="ARBA00023237"/>
    </source>
</evidence>
<evidence type="ECO:0000313" key="5">
    <source>
        <dbReference type="EMBL" id="ABD06909.1"/>
    </source>
</evidence>